<dbReference type="PANTHER" id="PTHR23417">
    <property type="entry name" value="3-DEOXY-D-MANNO-OCTULOSONIC-ACID TRANSFERASE/TRNA GUANINE-N 7 - -METHYLTRANSFERASE"/>
    <property type="match status" value="1"/>
</dbReference>
<protein>
    <recommendedName>
        <fullName evidence="2">tRNA (guanine(46)-N(7))-methyltransferase</fullName>
        <ecNumber evidence="2">2.1.1.33</ecNumber>
    </recommendedName>
</protein>
<keyword evidence="6" id="KW-0819">tRNA processing</keyword>
<name>A0A8J9X820_PHATR</name>
<dbReference type="InterPro" id="IPR029063">
    <property type="entry name" value="SAM-dependent_MTases_sf"/>
</dbReference>
<evidence type="ECO:0000256" key="5">
    <source>
        <dbReference type="ARBA" id="ARBA00022691"/>
    </source>
</evidence>
<dbReference type="InterPro" id="IPR003358">
    <property type="entry name" value="tRNA_(Gua-N-7)_MeTrfase_Trmb"/>
</dbReference>
<gene>
    <name evidence="7" type="ORF">PTTT1_LOCUS40287</name>
</gene>
<evidence type="ECO:0000256" key="1">
    <source>
        <dbReference type="ARBA" id="ARBA00000142"/>
    </source>
</evidence>
<evidence type="ECO:0000256" key="4">
    <source>
        <dbReference type="ARBA" id="ARBA00022679"/>
    </source>
</evidence>
<dbReference type="EC" id="2.1.1.33" evidence="2"/>
<evidence type="ECO:0000256" key="3">
    <source>
        <dbReference type="ARBA" id="ARBA00022603"/>
    </source>
</evidence>
<accession>A0A8J9X820</accession>
<evidence type="ECO:0000256" key="2">
    <source>
        <dbReference type="ARBA" id="ARBA00011977"/>
    </source>
</evidence>
<dbReference type="Proteomes" id="UP000836788">
    <property type="component" value="Chromosome 4"/>
</dbReference>
<evidence type="ECO:0000256" key="6">
    <source>
        <dbReference type="ARBA" id="ARBA00022694"/>
    </source>
</evidence>
<dbReference type="PANTHER" id="PTHR23417:SF21">
    <property type="entry name" value="TRNA (GUANINE-N(7)-)-METHYLTRANSFERASE"/>
    <property type="match status" value="1"/>
</dbReference>
<organism evidence="7">
    <name type="scientific">Phaeodactylum tricornutum</name>
    <name type="common">Diatom</name>
    <dbReference type="NCBI Taxonomy" id="2850"/>
    <lineage>
        <taxon>Eukaryota</taxon>
        <taxon>Sar</taxon>
        <taxon>Stramenopiles</taxon>
        <taxon>Ochrophyta</taxon>
        <taxon>Bacillariophyta</taxon>
        <taxon>Bacillariophyceae</taxon>
        <taxon>Bacillariophycidae</taxon>
        <taxon>Naviculales</taxon>
        <taxon>Phaeodactylaceae</taxon>
        <taxon>Phaeodactylum</taxon>
    </lineage>
</organism>
<dbReference type="Gene3D" id="3.40.50.150">
    <property type="entry name" value="Vaccinia Virus protein VP39"/>
    <property type="match status" value="1"/>
</dbReference>
<reference evidence="7" key="1">
    <citation type="submission" date="2022-02" db="EMBL/GenBank/DDBJ databases">
        <authorList>
            <person name="Giguere J D."/>
        </authorList>
    </citation>
    <scope>NUCLEOTIDE SEQUENCE</scope>
    <source>
        <strain evidence="7">CCAP 1055/1</strain>
    </source>
</reference>
<keyword evidence="3" id="KW-0489">Methyltransferase</keyword>
<keyword evidence="4" id="KW-0808">Transferase</keyword>
<evidence type="ECO:0000313" key="7">
    <source>
        <dbReference type="EMBL" id="CAG9289009.1"/>
    </source>
</evidence>
<proteinExistence type="predicted"/>
<comment type="catalytic activity">
    <reaction evidence="1">
        <text>guanosine(46) in tRNA + S-adenosyl-L-methionine = N(7)-methylguanosine(46) in tRNA + S-adenosyl-L-homocysteine</text>
        <dbReference type="Rhea" id="RHEA:42708"/>
        <dbReference type="Rhea" id="RHEA-COMP:10188"/>
        <dbReference type="Rhea" id="RHEA-COMP:10189"/>
        <dbReference type="ChEBI" id="CHEBI:57856"/>
        <dbReference type="ChEBI" id="CHEBI:59789"/>
        <dbReference type="ChEBI" id="CHEBI:74269"/>
        <dbReference type="ChEBI" id="CHEBI:74480"/>
        <dbReference type="EC" id="2.1.1.33"/>
    </reaction>
</comment>
<dbReference type="AlphaFoldDB" id="A0A8J9X820"/>
<dbReference type="GO" id="GO:0043527">
    <property type="term" value="C:tRNA methyltransferase complex"/>
    <property type="evidence" value="ECO:0007669"/>
    <property type="project" value="TreeGrafter"/>
</dbReference>
<sequence length="652" mass="72249">MAMELPTLFFPLDLLRIRYSYRPLLTILVVAVFSESISGLVQSRSGLVRYRSAGVFGNKRRLWTASMGVKSTSLYRWRNAYSSYQSSRICATKQSFKEGLESRIEPLTGDPFIDCWKANSWSVNPYGDETIDGILQSLHSPAPQSFFVLQRSLNMTKGDRSGTVESALASCRYLLKDRYHFIVVRESCRDAGVAIQPGIDWNVLTKTSEVPSKWKAVSDGSTSAQSLIQIANEILGHVSWSSELQCPIDECFIDRLLDCMEDRLHITLGTDIRGRTSADTAFTLALAGVSRQTLYRDLVRIAGLEMNRVRKRTSRRAKDVAHMAEKLAAAGLKGKEVEDVYRVSAGVLGFKGATYDIVESMKTPEKFDMLCPRPLMWLWRSSSKQVKPRQVLREAEEGIESVYSQVKLDNFKDCGRPLVVDIGCGLGVSLIGLASRSSFHEDDYSSNLLPTTKFSECNFIGGDLSQMAIRFGRGISKRWGLADRLHYTYASAEHLVGNITEIYPGYVALVLIQFPSPFILEGKKIGNTQLPSGPDCGFMVTESLMANVAHLLQNSGGRLLLQSNCEDVAVHMKEMAVRCGLAVIAADDPVTDPQTEGLPQRTMDWIGSGGTRAVGPEWSRTALLPYRCATETEIACEIKGTPVHRCLLGSKL</sequence>
<dbReference type="GO" id="GO:0008176">
    <property type="term" value="F:tRNA (guanine(46)-N7)-methyltransferase activity"/>
    <property type="evidence" value="ECO:0007669"/>
    <property type="project" value="UniProtKB-EC"/>
</dbReference>
<keyword evidence="5" id="KW-0949">S-adenosyl-L-methionine</keyword>
<dbReference type="SUPFAM" id="SSF53335">
    <property type="entry name" value="S-adenosyl-L-methionine-dependent methyltransferases"/>
    <property type="match status" value="1"/>
</dbReference>
<dbReference type="EMBL" id="OU594945">
    <property type="protein sequence ID" value="CAG9289009.1"/>
    <property type="molecule type" value="Genomic_DNA"/>
</dbReference>